<feature type="domain" description="USP" evidence="3">
    <location>
        <begin position="84"/>
        <end position="705"/>
    </location>
</feature>
<dbReference type="InterPro" id="IPR038765">
    <property type="entry name" value="Papain-like_cys_pep_sf"/>
</dbReference>
<feature type="region of interest" description="Disordered" evidence="2">
    <location>
        <begin position="223"/>
        <end position="246"/>
    </location>
</feature>
<comment type="catalytic activity">
    <reaction evidence="1">
        <text>Thiol-dependent hydrolysis of ester, thioester, amide, peptide and isopeptide bonds formed by the C-terminal Gly of ubiquitin (a 76-residue protein attached to proteins as an intracellular targeting signal).</text>
        <dbReference type="EC" id="3.4.19.12"/>
    </reaction>
</comment>
<evidence type="ECO:0000313" key="5">
    <source>
        <dbReference type="RefSeq" id="XP_002732260.1"/>
    </source>
</evidence>
<feature type="compositionally biased region" description="Basic residues" evidence="2">
    <location>
        <begin position="283"/>
        <end position="296"/>
    </location>
</feature>
<feature type="compositionally biased region" description="Polar residues" evidence="2">
    <location>
        <begin position="264"/>
        <end position="278"/>
    </location>
</feature>
<feature type="compositionally biased region" description="Basic and acidic residues" evidence="2">
    <location>
        <begin position="54"/>
        <end position="78"/>
    </location>
</feature>
<dbReference type="EC" id="3.4.19.12" evidence="1"/>
<keyword evidence="1" id="KW-0378">Hydrolase</keyword>
<evidence type="ECO:0000259" key="3">
    <source>
        <dbReference type="PROSITE" id="PS50235"/>
    </source>
</evidence>
<dbReference type="InterPro" id="IPR018200">
    <property type="entry name" value="USP_CS"/>
</dbReference>
<dbReference type="Gene3D" id="3.90.70.10">
    <property type="entry name" value="Cysteine proteinases"/>
    <property type="match status" value="2"/>
</dbReference>
<evidence type="ECO:0000313" key="4">
    <source>
        <dbReference type="Proteomes" id="UP000694865"/>
    </source>
</evidence>
<dbReference type="PANTHER" id="PTHR24006">
    <property type="entry name" value="UBIQUITIN CARBOXYL-TERMINAL HYDROLASE"/>
    <property type="match status" value="1"/>
</dbReference>
<gene>
    <name evidence="5" type="primary">LOC100366443</name>
</gene>
<dbReference type="InterPro" id="IPR050164">
    <property type="entry name" value="Peptidase_C19"/>
</dbReference>
<feature type="region of interest" description="Disordered" evidence="2">
    <location>
        <begin position="1"/>
        <end position="78"/>
    </location>
</feature>
<comment type="similarity">
    <text evidence="1">Belongs to the peptidase C19 family.</text>
</comment>
<dbReference type="PANTHER" id="PTHR24006:SF905">
    <property type="entry name" value="UBIQUITIN CARBOXYL-TERMINAL HYDROLASE 1"/>
    <property type="match status" value="1"/>
</dbReference>
<feature type="region of interest" description="Disordered" evidence="2">
    <location>
        <begin position="489"/>
        <end position="511"/>
    </location>
</feature>
<dbReference type="RefSeq" id="XP_002732260.1">
    <property type="nucleotide sequence ID" value="XM_002732214.2"/>
</dbReference>
<dbReference type="PROSITE" id="PS50235">
    <property type="entry name" value="USP_3"/>
    <property type="match status" value="1"/>
</dbReference>
<evidence type="ECO:0000256" key="1">
    <source>
        <dbReference type="RuleBase" id="RU366025"/>
    </source>
</evidence>
<keyword evidence="1" id="KW-0833">Ubl conjugation pathway</keyword>
<accession>A0ABM0GL21</accession>
<feature type="compositionally biased region" description="Acidic residues" evidence="2">
    <location>
        <begin position="379"/>
        <end position="390"/>
    </location>
</feature>
<keyword evidence="1" id="KW-0645">Protease</keyword>
<dbReference type="InterPro" id="IPR001394">
    <property type="entry name" value="Peptidase_C19_UCH"/>
</dbReference>
<dbReference type="SUPFAM" id="SSF54001">
    <property type="entry name" value="Cysteine proteinases"/>
    <property type="match status" value="1"/>
</dbReference>
<feature type="compositionally biased region" description="Basic residues" evidence="2">
    <location>
        <begin position="15"/>
        <end position="29"/>
    </location>
</feature>
<dbReference type="Pfam" id="PF00443">
    <property type="entry name" value="UCH"/>
    <property type="match status" value="1"/>
</dbReference>
<feature type="region of interest" description="Disordered" evidence="2">
    <location>
        <begin position="264"/>
        <end position="370"/>
    </location>
</feature>
<protein>
    <recommendedName>
        <fullName evidence="1">Ubiquitin carboxyl-terminal hydrolase</fullName>
        <ecNumber evidence="1">3.4.19.12</ecNumber>
    </recommendedName>
</protein>
<dbReference type="PROSITE" id="PS00972">
    <property type="entry name" value="USP_1"/>
    <property type="match status" value="1"/>
</dbReference>
<organism evidence="4 5">
    <name type="scientific">Saccoglossus kowalevskii</name>
    <name type="common">Acorn worm</name>
    <dbReference type="NCBI Taxonomy" id="10224"/>
    <lineage>
        <taxon>Eukaryota</taxon>
        <taxon>Metazoa</taxon>
        <taxon>Hemichordata</taxon>
        <taxon>Enteropneusta</taxon>
        <taxon>Harrimaniidae</taxon>
        <taxon>Saccoglossus</taxon>
    </lineage>
</organism>
<reference evidence="5" key="1">
    <citation type="submission" date="2025-08" db="UniProtKB">
        <authorList>
            <consortium name="RefSeq"/>
        </authorList>
    </citation>
    <scope>IDENTIFICATION</scope>
    <source>
        <tissue evidence="5">Testes</tissue>
    </source>
</reference>
<sequence>MSAAYSGLSKTSSPPKKRPKLSLKSKRKNSTMPAQQKLTPLFNKQQPNGAISKENIDSRSDDESKILNTDENKEESKEYVPPYTGLYNLGNTCYLNSVIQALRYCPEFNEGILEMGGDIDKYYSKQDENDKSETNGKDSQLPAHFHLVKKTKELLEHMLKSEKGYVAKPTVDTDLAVKPQQLLETLRDLNPMFQGYMQHDAQELLRCLLSHVQDASQELRKIEKESRKAKLQQQANGHNGNRLETVNEDGSLCEKLKIEQNGYTNGNGSASSCSTSVNGEVKTHKKSKKKRNKSKSPKKEKDNSVNMDSISYSSSLESPTNTMKSTKKKKRLGLGRIRQAFFGKSKSKNKDGLQNGDIANGEGSLSPNGRLVREAECQTADDDDDDDDDVPADKMEDVSINDVGKIYSNKLRSRSSSTSLSEIDSVVSMDTVRTIESDCMELGGSETEIDYKVQVVDIVDKLFQGSLVMRTRCLECECSTERREVFQDVSVPVQSDNGNNDEDDDGGSPRPPNLSLSWAISEFACKERLTGNNKYYCETCIRHTEAERTLHFEKLPQVFTVHLKRFTATVNGYYQTGTVSKVNNPIATPTELSLEQWCTVNCEDSQCKYQLFAVVMHSGVSSSSGHYITYIKHSAKDVSTRADHRSNGVNGDLKEVMTNGATVQEIWYQFDDEKVIEMSDEEFEQQMSPATTSTCTPYLLFYKKIGY</sequence>
<feature type="region of interest" description="Disordered" evidence="2">
    <location>
        <begin position="377"/>
        <end position="396"/>
    </location>
</feature>
<keyword evidence="4" id="KW-1185">Reference proteome</keyword>
<keyword evidence="1" id="KW-0788">Thiol protease</keyword>
<proteinExistence type="inferred from homology"/>
<name>A0ABM0GL21_SACKO</name>
<dbReference type="Proteomes" id="UP000694865">
    <property type="component" value="Unplaced"/>
</dbReference>
<dbReference type="GeneID" id="100366443"/>
<feature type="compositionally biased region" description="Polar residues" evidence="2">
    <location>
        <begin position="32"/>
        <end position="49"/>
    </location>
</feature>
<feature type="compositionally biased region" description="Polar residues" evidence="2">
    <location>
        <begin position="304"/>
        <end position="324"/>
    </location>
</feature>
<dbReference type="InterPro" id="IPR028889">
    <property type="entry name" value="USP"/>
</dbReference>
<dbReference type="PROSITE" id="PS00973">
    <property type="entry name" value="USP_2"/>
    <property type="match status" value="1"/>
</dbReference>
<feature type="compositionally biased region" description="Polar residues" evidence="2">
    <location>
        <begin position="231"/>
        <end position="244"/>
    </location>
</feature>
<evidence type="ECO:0000256" key="2">
    <source>
        <dbReference type="SAM" id="MobiDB-lite"/>
    </source>
</evidence>